<reference evidence="2" key="1">
    <citation type="submission" date="2022-11" db="EMBL/GenBank/DDBJ databases">
        <title>Genome Resource of Sclerotinia nivalis Strain SnTB1, a Plant Pathogen Isolated from American Ginseng.</title>
        <authorList>
            <person name="Fan S."/>
        </authorList>
    </citation>
    <scope>NUCLEOTIDE SEQUENCE</scope>
    <source>
        <strain evidence="2">SnTB1</strain>
    </source>
</reference>
<dbReference type="InterPro" id="IPR013078">
    <property type="entry name" value="His_Pase_superF_clade-1"/>
</dbReference>
<dbReference type="EMBL" id="JAPEIS010000001">
    <property type="protein sequence ID" value="KAJ8069688.1"/>
    <property type="molecule type" value="Genomic_DNA"/>
</dbReference>
<dbReference type="Pfam" id="PF00300">
    <property type="entry name" value="His_Phos_1"/>
    <property type="match status" value="1"/>
</dbReference>
<name>A0A9X0AYV0_9HELO</name>
<sequence>MGFWFRKSSSSPHSSQSRSRNTISPKTSLAKSESASPPPPMPSQKSESKSKLTDRPTDRLKSTDRPKPKPRKGRIIIIHFVRHAEAYNNIRPSHSHSHSPTLRNDPPLTPHGKSQCHTLHTKLSHLNPTYILCSPLLRTLQTAFLGLSLETYSNSKTKTKRKIKIIADPELREFGSGPSCTGTELGVLRRYKGMGHVDFMRVEEWERERGRSWEINMEKDGGYVIEGYRGKRKWRWRRSREQKERGERVKRDLWGLGDEARGMDEDGRRKGRRGRDIEILVFSHGEFLRGLTGDYWHNADIISRTIIKTPKGYEFIDPPSRFAYH</sequence>
<feature type="compositionally biased region" description="Basic and acidic residues" evidence="1">
    <location>
        <begin position="46"/>
        <end position="67"/>
    </location>
</feature>
<dbReference type="GO" id="GO:0005737">
    <property type="term" value="C:cytoplasm"/>
    <property type="evidence" value="ECO:0007669"/>
    <property type="project" value="TreeGrafter"/>
</dbReference>
<evidence type="ECO:0000313" key="2">
    <source>
        <dbReference type="EMBL" id="KAJ8069688.1"/>
    </source>
</evidence>
<comment type="caution">
    <text evidence="2">The sequence shown here is derived from an EMBL/GenBank/DDBJ whole genome shotgun (WGS) entry which is preliminary data.</text>
</comment>
<dbReference type="OrthoDB" id="496981at2759"/>
<dbReference type="InterPro" id="IPR050275">
    <property type="entry name" value="PGM_Phosphatase"/>
</dbReference>
<evidence type="ECO:0000313" key="3">
    <source>
        <dbReference type="Proteomes" id="UP001152300"/>
    </source>
</evidence>
<evidence type="ECO:0008006" key="4">
    <source>
        <dbReference type="Google" id="ProtNLM"/>
    </source>
</evidence>
<dbReference type="PANTHER" id="PTHR48100">
    <property type="entry name" value="BROAD-SPECIFICITY PHOSPHATASE YOR283W-RELATED"/>
    <property type="match status" value="1"/>
</dbReference>
<feature type="region of interest" description="Disordered" evidence="1">
    <location>
        <begin position="1"/>
        <end position="75"/>
    </location>
</feature>
<evidence type="ECO:0000256" key="1">
    <source>
        <dbReference type="SAM" id="MobiDB-lite"/>
    </source>
</evidence>
<dbReference type="PANTHER" id="PTHR48100:SF1">
    <property type="entry name" value="HISTIDINE PHOSPHATASE FAMILY PROTEIN-RELATED"/>
    <property type="match status" value="1"/>
</dbReference>
<dbReference type="CDD" id="cd07067">
    <property type="entry name" value="HP_PGM_like"/>
    <property type="match status" value="1"/>
</dbReference>
<organism evidence="2 3">
    <name type="scientific">Sclerotinia nivalis</name>
    <dbReference type="NCBI Taxonomy" id="352851"/>
    <lineage>
        <taxon>Eukaryota</taxon>
        <taxon>Fungi</taxon>
        <taxon>Dikarya</taxon>
        <taxon>Ascomycota</taxon>
        <taxon>Pezizomycotina</taxon>
        <taxon>Leotiomycetes</taxon>
        <taxon>Helotiales</taxon>
        <taxon>Sclerotiniaceae</taxon>
        <taxon>Sclerotinia</taxon>
    </lineage>
</organism>
<dbReference type="GO" id="GO:0016791">
    <property type="term" value="F:phosphatase activity"/>
    <property type="evidence" value="ECO:0007669"/>
    <property type="project" value="TreeGrafter"/>
</dbReference>
<dbReference type="InterPro" id="IPR029033">
    <property type="entry name" value="His_PPase_superfam"/>
</dbReference>
<feature type="region of interest" description="Disordered" evidence="1">
    <location>
        <begin position="90"/>
        <end position="115"/>
    </location>
</feature>
<feature type="compositionally biased region" description="Low complexity" evidence="1">
    <location>
        <begin position="1"/>
        <end position="20"/>
    </location>
</feature>
<dbReference type="SMART" id="SM00855">
    <property type="entry name" value="PGAM"/>
    <property type="match status" value="1"/>
</dbReference>
<proteinExistence type="predicted"/>
<gene>
    <name evidence="2" type="ORF">OCU04_000113</name>
</gene>
<dbReference type="AlphaFoldDB" id="A0A9X0AYV0"/>
<keyword evidence="3" id="KW-1185">Reference proteome</keyword>
<accession>A0A9X0AYV0</accession>
<dbReference type="SUPFAM" id="SSF53254">
    <property type="entry name" value="Phosphoglycerate mutase-like"/>
    <property type="match status" value="1"/>
</dbReference>
<dbReference type="Gene3D" id="3.40.50.1240">
    <property type="entry name" value="Phosphoglycerate mutase-like"/>
    <property type="match status" value="1"/>
</dbReference>
<dbReference type="Proteomes" id="UP001152300">
    <property type="component" value="Unassembled WGS sequence"/>
</dbReference>
<protein>
    <recommendedName>
        <fullName evidence="4">Phosphoglycerate mutase family protein</fullName>
    </recommendedName>
</protein>